<accession>A0A370S0H8</accession>
<name>A0A370S0H8_PSEJE</name>
<organism evidence="1 2">
    <name type="scientific">Pseudomonas jessenii</name>
    <dbReference type="NCBI Taxonomy" id="77298"/>
    <lineage>
        <taxon>Bacteria</taxon>
        <taxon>Pseudomonadati</taxon>
        <taxon>Pseudomonadota</taxon>
        <taxon>Gammaproteobacteria</taxon>
        <taxon>Pseudomonadales</taxon>
        <taxon>Pseudomonadaceae</taxon>
        <taxon>Pseudomonas</taxon>
    </lineage>
</organism>
<dbReference type="Proteomes" id="UP000255365">
    <property type="component" value="Unassembled WGS sequence"/>
</dbReference>
<sequence>MKAQQLIDASREVSRLRAVADYNIKPLQDAVGLDEADAEDLTALKLWKKYRVAISKVEAQPEYPMKIDWPSLSE</sequence>
<dbReference type="EMBL" id="QRAV01000033">
    <property type="protein sequence ID" value="RDL12669.1"/>
    <property type="molecule type" value="Genomic_DNA"/>
</dbReference>
<dbReference type="Pfam" id="PF02413">
    <property type="entry name" value="Caudo_TAP"/>
    <property type="match status" value="1"/>
</dbReference>
<dbReference type="InterPro" id="IPR003458">
    <property type="entry name" value="Phage_T4_Gp38_tail_assem"/>
</dbReference>
<proteinExistence type="predicted"/>
<evidence type="ECO:0000313" key="2">
    <source>
        <dbReference type="Proteomes" id="UP000255365"/>
    </source>
</evidence>
<reference evidence="1 2" key="1">
    <citation type="submission" date="2018-07" db="EMBL/GenBank/DDBJ databases">
        <title>Genome sequencing of rice bacterial endophytes.</title>
        <authorList>
            <person name="Venturi V."/>
        </authorList>
    </citation>
    <scope>NUCLEOTIDE SEQUENCE [LARGE SCALE GENOMIC DNA]</scope>
    <source>
        <strain evidence="1 2">E2333</strain>
    </source>
</reference>
<evidence type="ECO:0000313" key="1">
    <source>
        <dbReference type="EMBL" id="RDL12669.1"/>
    </source>
</evidence>
<protein>
    <submittedName>
        <fullName evidence="1">Virus tail fiber assembly protein lambda gpK</fullName>
    </submittedName>
</protein>
<dbReference type="AlphaFoldDB" id="A0A370S0H8"/>
<gene>
    <name evidence="1" type="ORF">DEU51_1333</name>
</gene>
<comment type="caution">
    <text evidence="1">The sequence shown here is derived from an EMBL/GenBank/DDBJ whole genome shotgun (WGS) entry which is preliminary data.</text>
</comment>